<gene>
    <name evidence="2" type="ORF">FZC74_09510</name>
</gene>
<dbReference type="EMBL" id="VTEU01000003">
    <property type="protein sequence ID" value="TYS58975.1"/>
    <property type="molecule type" value="Genomic_DNA"/>
</dbReference>
<sequence length="116" mass="13313">MMKRLILICSFLLLAFITGCSSSEKADTKYYLLIVEGEENISDKFSKFISNDYSVVKSEYLINLATAKEKYPKYEIEKAPAVFIFETGGGELKELKLKTYDIEEAVKFLEKTKKNK</sequence>
<keyword evidence="1" id="KW-0732">Signal</keyword>
<evidence type="ECO:0000313" key="2">
    <source>
        <dbReference type="EMBL" id="TYS58975.1"/>
    </source>
</evidence>
<dbReference type="PROSITE" id="PS51257">
    <property type="entry name" value="PROKAR_LIPOPROTEIN"/>
    <property type="match status" value="1"/>
</dbReference>
<dbReference type="RefSeq" id="WP_148965708.1">
    <property type="nucleotide sequence ID" value="NZ_VTEU01000003.1"/>
</dbReference>
<protein>
    <submittedName>
        <fullName evidence="2">Uncharacterized protein</fullName>
    </submittedName>
</protein>
<feature type="signal peptide" evidence="1">
    <location>
        <begin position="1"/>
        <end position="26"/>
    </location>
</feature>
<proteinExistence type="predicted"/>
<name>A0AA94WR17_9BACI</name>
<evidence type="ECO:0000256" key="1">
    <source>
        <dbReference type="SAM" id="SignalP"/>
    </source>
</evidence>
<accession>A0AA94WR17</accession>
<dbReference type="Proteomes" id="UP000323393">
    <property type="component" value="Unassembled WGS sequence"/>
</dbReference>
<organism evidence="2 3">
    <name type="scientific">Sutcliffiella horikoshii</name>
    <dbReference type="NCBI Taxonomy" id="79883"/>
    <lineage>
        <taxon>Bacteria</taxon>
        <taxon>Bacillati</taxon>
        <taxon>Bacillota</taxon>
        <taxon>Bacilli</taxon>
        <taxon>Bacillales</taxon>
        <taxon>Bacillaceae</taxon>
        <taxon>Sutcliffiella</taxon>
    </lineage>
</organism>
<evidence type="ECO:0000313" key="3">
    <source>
        <dbReference type="Proteomes" id="UP000323393"/>
    </source>
</evidence>
<dbReference type="AlphaFoldDB" id="A0AA94WR17"/>
<reference evidence="2 3" key="1">
    <citation type="submission" date="2019-08" db="EMBL/GenBank/DDBJ databases">
        <title>Bacillus genomes from the desert of Cuatro Cienegas, Coahuila.</title>
        <authorList>
            <person name="Olmedo-Alvarez G."/>
        </authorList>
    </citation>
    <scope>NUCLEOTIDE SEQUENCE [LARGE SCALE GENOMIC DNA]</scope>
    <source>
        <strain evidence="2 3">CH88_3T</strain>
    </source>
</reference>
<comment type="caution">
    <text evidence="2">The sequence shown here is derived from an EMBL/GenBank/DDBJ whole genome shotgun (WGS) entry which is preliminary data.</text>
</comment>
<feature type="chain" id="PRO_5041666348" evidence="1">
    <location>
        <begin position="27"/>
        <end position="116"/>
    </location>
</feature>